<proteinExistence type="predicted"/>
<evidence type="ECO:0000313" key="3">
    <source>
        <dbReference type="Proteomes" id="UP000063699"/>
    </source>
</evidence>
<reference evidence="2 3" key="1">
    <citation type="submission" date="2015-07" db="EMBL/GenBank/DDBJ databases">
        <title>Genome sequencing of Kibdelosporangium phytohabitans.</title>
        <authorList>
            <person name="Qin S."/>
            <person name="Xing K."/>
        </authorList>
    </citation>
    <scope>NUCLEOTIDE SEQUENCE [LARGE SCALE GENOMIC DNA]</scope>
    <source>
        <strain evidence="2 3">KLBMP1111</strain>
    </source>
</reference>
<organism evidence="2 3">
    <name type="scientific">Kibdelosporangium phytohabitans</name>
    <dbReference type="NCBI Taxonomy" id="860235"/>
    <lineage>
        <taxon>Bacteria</taxon>
        <taxon>Bacillati</taxon>
        <taxon>Actinomycetota</taxon>
        <taxon>Actinomycetes</taxon>
        <taxon>Pseudonocardiales</taxon>
        <taxon>Pseudonocardiaceae</taxon>
        <taxon>Kibdelosporangium</taxon>
    </lineage>
</organism>
<evidence type="ECO:0000256" key="1">
    <source>
        <dbReference type="SAM" id="MobiDB-lite"/>
    </source>
</evidence>
<accession>A0A0N9HWR9</accession>
<sequence>MLLLVHPSGQGGHRWQQQLSSGGGDIVSNGVDVRSIGLTEQLMGQRDIPGCDAGSLEKPCRACEDSGDRAGSTGALICVGGENVSQYGNREVN</sequence>
<name>A0A0N9HWR9_9PSEU</name>
<feature type="region of interest" description="Disordered" evidence="1">
    <location>
        <begin position="1"/>
        <end position="23"/>
    </location>
</feature>
<protein>
    <submittedName>
        <fullName evidence="2">Uncharacterized protein</fullName>
    </submittedName>
</protein>
<keyword evidence="3" id="KW-1185">Reference proteome</keyword>
<dbReference type="EMBL" id="CP012752">
    <property type="protein sequence ID" value="ALG06310.1"/>
    <property type="molecule type" value="Genomic_DNA"/>
</dbReference>
<dbReference type="Proteomes" id="UP000063699">
    <property type="component" value="Chromosome"/>
</dbReference>
<gene>
    <name evidence="2" type="ORF">AOZ06_04665</name>
</gene>
<dbReference type="AlphaFoldDB" id="A0A0N9HWR9"/>
<evidence type="ECO:0000313" key="2">
    <source>
        <dbReference type="EMBL" id="ALG06310.1"/>
    </source>
</evidence>
<dbReference type="KEGG" id="kphy:AOZ06_04665"/>